<feature type="compositionally biased region" description="Low complexity" evidence="9">
    <location>
        <begin position="446"/>
        <end position="457"/>
    </location>
</feature>
<keyword evidence="6" id="KW-0560">Oxidoreductase</keyword>
<dbReference type="KEGG" id="btho:Btheta7330_01677"/>
<dbReference type="RefSeq" id="WP_011107846.1">
    <property type="nucleotide sequence ID" value="NZ_CAXSNJ010000007.1"/>
</dbReference>
<proteinExistence type="inferred from homology"/>
<evidence type="ECO:0000259" key="11">
    <source>
        <dbReference type="Pfam" id="PF22366"/>
    </source>
</evidence>
<keyword evidence="3" id="KW-0285">Flavoprotein</keyword>
<evidence type="ECO:0000256" key="2">
    <source>
        <dbReference type="ARBA" id="ARBA00012637"/>
    </source>
</evidence>
<reference evidence="12 13" key="1">
    <citation type="journal article" date="2019" name="Nat. Med.">
        <title>A library of human gut bacterial isolates paired with longitudinal multiomics data enables mechanistic microbiome research.</title>
        <authorList>
            <person name="Poyet M."/>
            <person name="Groussin M."/>
            <person name="Gibbons S.M."/>
            <person name="Avila-Pacheco J."/>
            <person name="Jiang X."/>
            <person name="Kearney S.M."/>
            <person name="Perrotta A.R."/>
            <person name="Berdy B."/>
            <person name="Zhao S."/>
            <person name="Lieberman T.D."/>
            <person name="Swanson P.K."/>
            <person name="Smith M."/>
            <person name="Roesemann S."/>
            <person name="Alexander J.E."/>
            <person name="Rich S.A."/>
            <person name="Livny J."/>
            <person name="Vlamakis H."/>
            <person name="Clish C."/>
            <person name="Bullock K."/>
            <person name="Deik A."/>
            <person name="Scott J."/>
            <person name="Pierce K.A."/>
            <person name="Xavier R.J."/>
            <person name="Alm E.J."/>
        </authorList>
    </citation>
    <scope>NUCLEOTIDE SEQUENCE [LARGE SCALE GENOMIC DNA]</scope>
    <source>
        <strain evidence="12 13">BIOML-A162</strain>
    </source>
</reference>
<comment type="caution">
    <text evidence="12">The sequence shown here is derived from an EMBL/GenBank/DDBJ whole genome shotgun (WGS) entry which is preliminary data.</text>
</comment>
<dbReference type="Pfam" id="PF07992">
    <property type="entry name" value="Pyr_redox_2"/>
    <property type="match status" value="1"/>
</dbReference>
<dbReference type="PANTHER" id="PTHR43706">
    <property type="entry name" value="NADH DEHYDROGENASE"/>
    <property type="match status" value="1"/>
</dbReference>
<name>A0A0P0FLP4_BACT4</name>
<evidence type="ECO:0000256" key="7">
    <source>
        <dbReference type="ARBA" id="ARBA00023027"/>
    </source>
</evidence>
<dbReference type="EMBL" id="WCRY01000004">
    <property type="protein sequence ID" value="KAB4484957.1"/>
    <property type="molecule type" value="Genomic_DNA"/>
</dbReference>
<dbReference type="EC" id="1.6.5.9" evidence="2"/>
<dbReference type="AlphaFoldDB" id="A0A0P0FLP4"/>
<dbReference type="InterPro" id="IPR054585">
    <property type="entry name" value="NDH2-like_C"/>
</dbReference>
<keyword evidence="5" id="KW-0809">Transit peptide</keyword>
<evidence type="ECO:0000313" key="13">
    <source>
        <dbReference type="Proteomes" id="UP000436858"/>
    </source>
</evidence>
<dbReference type="Pfam" id="PF22366">
    <property type="entry name" value="NDH2_C"/>
    <property type="match status" value="1"/>
</dbReference>
<evidence type="ECO:0000256" key="4">
    <source>
        <dbReference type="ARBA" id="ARBA00022827"/>
    </source>
</evidence>
<dbReference type="InterPro" id="IPR023753">
    <property type="entry name" value="FAD/NAD-binding_dom"/>
</dbReference>
<protein>
    <recommendedName>
        <fullName evidence="2">NADH:ubiquinone reductase (non-electrogenic)</fullName>
        <ecNumber evidence="2">1.6.5.9</ecNumber>
    </recommendedName>
</protein>
<evidence type="ECO:0000256" key="6">
    <source>
        <dbReference type="ARBA" id="ARBA00023002"/>
    </source>
</evidence>
<accession>A0A0P0FLP4</accession>
<feature type="domain" description="FAD/NAD(P)-binding" evidence="10">
    <location>
        <begin position="12"/>
        <end position="331"/>
    </location>
</feature>
<evidence type="ECO:0000259" key="10">
    <source>
        <dbReference type="Pfam" id="PF07992"/>
    </source>
</evidence>
<dbReference type="PRINTS" id="PR00411">
    <property type="entry name" value="PNDRDTASEI"/>
</dbReference>
<dbReference type="GeneID" id="60927518"/>
<evidence type="ECO:0000256" key="1">
    <source>
        <dbReference type="ARBA" id="ARBA00005272"/>
    </source>
</evidence>
<dbReference type="GO" id="GO:0050136">
    <property type="term" value="F:NADH dehydrogenase (quinone) (non-electrogenic) activity"/>
    <property type="evidence" value="ECO:0007669"/>
    <property type="project" value="UniProtKB-EC"/>
</dbReference>
<dbReference type="InterPro" id="IPR036188">
    <property type="entry name" value="FAD/NAD-bd_sf"/>
</dbReference>
<organism evidence="12 13">
    <name type="scientific">Bacteroides thetaiotaomicron</name>
    <dbReference type="NCBI Taxonomy" id="818"/>
    <lineage>
        <taxon>Bacteria</taxon>
        <taxon>Pseudomonadati</taxon>
        <taxon>Bacteroidota</taxon>
        <taxon>Bacteroidia</taxon>
        <taxon>Bacteroidales</taxon>
        <taxon>Bacteroidaceae</taxon>
        <taxon>Bacteroides</taxon>
    </lineage>
</organism>
<sequence length="463" mass="51988">MSLNIAKDSKKRVVIVGGGFGGLKLANKLKKSGFQVVLIDKNNYHQFPPLIYQVASAGMEPTSISFPFRKIFQHRKDFYFRMAEVRAVFPEKNMIQTSIGKAEYDYLVLAAGTTTNFFGNKHIEEEAMPMKNVSEAMGLRNALLANLERAVTCSNKQEQQELLNIVVVGGGATGVEVAGVLSEMKKFVLPNDYPDMPSSLMHIYLIEAGSRLLAGMSEDSSSHAEQFLREMGVNILLNKRVTDYRDHKVTLEDGSEIATRTFIWVSGVTGVSFGNMNTSVIGRGGRIKVDAFNRVEGTNNVFAIGDLCILSGDEDYPNGHPQLAQVAIQQGELLAKNLIRLEKGKEMKPFHYRNLGSMATVGRNRAVAEFSKVKMQGWFAWVMWLVVHLRSILGVRNKVVVLLNWVWNYFTYDQSMRMIVYARKAKEIRDREAIEATTHWGKDLMQEPQPAKQEPQPNSKEIV</sequence>
<gene>
    <name evidence="12" type="ORF">GAN91_05460</name>
</gene>
<evidence type="ECO:0000256" key="8">
    <source>
        <dbReference type="ARBA" id="ARBA00047599"/>
    </source>
</evidence>
<feature type="region of interest" description="Disordered" evidence="9">
    <location>
        <begin position="439"/>
        <end position="463"/>
    </location>
</feature>
<dbReference type="InterPro" id="IPR045024">
    <property type="entry name" value="NDH-2"/>
</dbReference>
<dbReference type="Gene3D" id="3.50.50.100">
    <property type="match status" value="1"/>
</dbReference>
<dbReference type="PANTHER" id="PTHR43706:SF47">
    <property type="entry name" value="EXTERNAL NADH-UBIQUINONE OXIDOREDUCTASE 1, MITOCHONDRIAL-RELATED"/>
    <property type="match status" value="1"/>
</dbReference>
<comment type="similarity">
    <text evidence="1">Belongs to the NADH dehydrogenase family.</text>
</comment>
<feature type="domain" description="External alternative NADH-ubiquinone oxidoreductase-like C-terminal" evidence="11">
    <location>
        <begin position="355"/>
        <end position="410"/>
    </location>
</feature>
<evidence type="ECO:0000313" key="12">
    <source>
        <dbReference type="EMBL" id="KAB4484957.1"/>
    </source>
</evidence>
<dbReference type="OMA" id="DHCIFLD"/>
<evidence type="ECO:0000256" key="3">
    <source>
        <dbReference type="ARBA" id="ARBA00022630"/>
    </source>
</evidence>
<evidence type="ECO:0000256" key="9">
    <source>
        <dbReference type="SAM" id="MobiDB-lite"/>
    </source>
</evidence>
<evidence type="ECO:0000256" key="5">
    <source>
        <dbReference type="ARBA" id="ARBA00022946"/>
    </source>
</evidence>
<dbReference type="PRINTS" id="PR00368">
    <property type="entry name" value="FADPNR"/>
</dbReference>
<dbReference type="Proteomes" id="UP000436858">
    <property type="component" value="Unassembled WGS sequence"/>
</dbReference>
<comment type="catalytic activity">
    <reaction evidence="8">
        <text>a quinone + NADH + H(+) = a quinol + NAD(+)</text>
        <dbReference type="Rhea" id="RHEA:46160"/>
        <dbReference type="ChEBI" id="CHEBI:15378"/>
        <dbReference type="ChEBI" id="CHEBI:24646"/>
        <dbReference type="ChEBI" id="CHEBI:57540"/>
        <dbReference type="ChEBI" id="CHEBI:57945"/>
        <dbReference type="ChEBI" id="CHEBI:132124"/>
        <dbReference type="EC" id="1.6.5.9"/>
    </reaction>
</comment>
<keyword evidence="4" id="KW-0274">FAD</keyword>
<keyword evidence="7" id="KW-0520">NAD</keyword>
<dbReference type="SUPFAM" id="SSF51905">
    <property type="entry name" value="FAD/NAD(P)-binding domain"/>
    <property type="match status" value="1"/>
</dbReference>